<feature type="domain" description="Peptidase M14" evidence="9">
    <location>
        <begin position="52"/>
        <end position="361"/>
    </location>
</feature>
<accession>A0A7S4AJT2</accession>
<evidence type="ECO:0000256" key="6">
    <source>
        <dbReference type="PROSITE-ProRule" id="PRU01379"/>
    </source>
</evidence>
<dbReference type="Pfam" id="PF24827">
    <property type="entry name" value="AstE_AspA_cat"/>
    <property type="match status" value="1"/>
</dbReference>
<reference evidence="10" key="1">
    <citation type="submission" date="2021-01" db="EMBL/GenBank/DDBJ databases">
        <authorList>
            <person name="Corre E."/>
            <person name="Pelletier E."/>
            <person name="Niang G."/>
            <person name="Scheremetjew M."/>
            <person name="Finn R."/>
            <person name="Kale V."/>
            <person name="Holt S."/>
            <person name="Cochrane G."/>
            <person name="Meng A."/>
            <person name="Brown T."/>
            <person name="Cohen L."/>
        </authorList>
    </citation>
    <scope>NUCLEOTIDE SEQUENCE</scope>
    <source>
        <strain evidence="10">10249 10 AB</strain>
    </source>
</reference>
<evidence type="ECO:0000256" key="3">
    <source>
        <dbReference type="ARBA" id="ARBA00022723"/>
    </source>
</evidence>
<evidence type="ECO:0000256" key="4">
    <source>
        <dbReference type="ARBA" id="ARBA00022801"/>
    </source>
</evidence>
<feature type="region of interest" description="Disordered" evidence="7">
    <location>
        <begin position="236"/>
        <end position="259"/>
    </location>
</feature>
<evidence type="ECO:0000256" key="2">
    <source>
        <dbReference type="ARBA" id="ARBA00005988"/>
    </source>
</evidence>
<keyword evidence="8" id="KW-0732">Signal</keyword>
<dbReference type="GO" id="GO:0008270">
    <property type="term" value="F:zinc ion binding"/>
    <property type="evidence" value="ECO:0007669"/>
    <property type="project" value="InterPro"/>
</dbReference>
<keyword evidence="4" id="KW-0378">Hydrolase</keyword>
<dbReference type="GO" id="GO:0004181">
    <property type="term" value="F:metallocarboxypeptidase activity"/>
    <property type="evidence" value="ECO:0007669"/>
    <property type="project" value="InterPro"/>
</dbReference>
<evidence type="ECO:0000313" key="10">
    <source>
        <dbReference type="EMBL" id="CAE0717496.1"/>
    </source>
</evidence>
<dbReference type="CDD" id="cd06231">
    <property type="entry name" value="M14_REP34-like"/>
    <property type="match status" value="1"/>
</dbReference>
<evidence type="ECO:0000256" key="1">
    <source>
        <dbReference type="ARBA" id="ARBA00001947"/>
    </source>
</evidence>
<evidence type="ECO:0000256" key="8">
    <source>
        <dbReference type="SAM" id="SignalP"/>
    </source>
</evidence>
<keyword evidence="3" id="KW-0479">Metal-binding</keyword>
<protein>
    <recommendedName>
        <fullName evidence="9">Peptidase M14 domain-containing protein</fullName>
    </recommendedName>
</protein>
<feature type="compositionally biased region" description="Basic and acidic residues" evidence="7">
    <location>
        <begin position="236"/>
        <end position="252"/>
    </location>
</feature>
<dbReference type="InterPro" id="IPR055438">
    <property type="entry name" value="AstE_AspA_cat"/>
</dbReference>
<feature type="signal peptide" evidence="8">
    <location>
        <begin position="1"/>
        <end position="23"/>
    </location>
</feature>
<dbReference type="GO" id="GO:0006508">
    <property type="term" value="P:proteolysis"/>
    <property type="evidence" value="ECO:0007669"/>
    <property type="project" value="InterPro"/>
</dbReference>
<name>A0A7S4AJT2_9STRA</name>
<dbReference type="AlphaFoldDB" id="A0A7S4AJT2"/>
<keyword evidence="5" id="KW-0862">Zinc</keyword>
<dbReference type="PROSITE" id="PS52035">
    <property type="entry name" value="PEPTIDASE_M14"/>
    <property type="match status" value="1"/>
</dbReference>
<comment type="cofactor">
    <cofactor evidence="1">
        <name>Zn(2+)</name>
        <dbReference type="ChEBI" id="CHEBI:29105"/>
    </cofactor>
</comment>
<dbReference type="InterPro" id="IPR000834">
    <property type="entry name" value="Peptidase_M14"/>
</dbReference>
<feature type="chain" id="PRO_5030792749" description="Peptidase M14 domain-containing protein" evidence="8">
    <location>
        <begin position="24"/>
        <end position="382"/>
    </location>
</feature>
<evidence type="ECO:0000256" key="5">
    <source>
        <dbReference type="ARBA" id="ARBA00022833"/>
    </source>
</evidence>
<dbReference type="GO" id="GO:0016788">
    <property type="term" value="F:hydrolase activity, acting on ester bonds"/>
    <property type="evidence" value="ECO:0007669"/>
    <property type="project" value="InterPro"/>
</dbReference>
<proteinExistence type="inferred from homology"/>
<organism evidence="10">
    <name type="scientific">Pseudo-nitzschia australis</name>
    <dbReference type="NCBI Taxonomy" id="44445"/>
    <lineage>
        <taxon>Eukaryota</taxon>
        <taxon>Sar</taxon>
        <taxon>Stramenopiles</taxon>
        <taxon>Ochrophyta</taxon>
        <taxon>Bacillariophyta</taxon>
        <taxon>Bacillariophyceae</taxon>
        <taxon>Bacillariophycidae</taxon>
        <taxon>Bacillariales</taxon>
        <taxon>Bacillariaceae</taxon>
        <taxon>Pseudo-nitzschia</taxon>
    </lineage>
</organism>
<comment type="similarity">
    <text evidence="2 6">Belongs to the peptidase M14 family.</text>
</comment>
<evidence type="ECO:0000256" key="7">
    <source>
        <dbReference type="SAM" id="MobiDB-lite"/>
    </source>
</evidence>
<evidence type="ECO:0000259" key="9">
    <source>
        <dbReference type="PROSITE" id="PS52035"/>
    </source>
</evidence>
<dbReference type="Gene3D" id="3.40.630.10">
    <property type="entry name" value="Zn peptidases"/>
    <property type="match status" value="1"/>
</dbReference>
<sequence>MALFSSLSAKSIVTTLIMSSTVASNSDAYAIGEPGKPWGIAEKKEWRDTRVKQRSYFEDVVPRVEKLKESGKDLFEVTQYGDLPHLKDNDTENAGDNEDSCKAEAFPLFAIRTRNWTKDKPNVLITGGVHGYETSGVEGALMFLERSAEGYSKHFNIVVAPCISPWGYERIQRWNAYAVDPNRSFNPDGEIVEGRSFNPEAATEESAALIKYLREDIKELAQNNWICHLDLHETTDTDETEFRPAKSARDGDTSEPGEIPDGFYLVQDETSMKPEWFTAMIERVRTVTHIAPSDADGNLIGEEISQEGVIKIPSNRLLGLCAGVTDAPYRTTTEVYPDSKNATPEECNRAQVACIEGALDYIVKHDLALGATAETATAVEQN</sequence>
<dbReference type="EMBL" id="HBIX01013932">
    <property type="protein sequence ID" value="CAE0717496.1"/>
    <property type="molecule type" value="Transcribed_RNA"/>
</dbReference>
<dbReference type="SUPFAM" id="SSF53187">
    <property type="entry name" value="Zn-dependent exopeptidases"/>
    <property type="match status" value="1"/>
</dbReference>
<gene>
    <name evidence="10" type="ORF">PAUS00366_LOCUS10248</name>
</gene>
<feature type="active site" description="Proton donor/acceptor" evidence="6">
    <location>
        <position position="334"/>
    </location>
</feature>